<gene>
    <name evidence="3" type="ORF">L873DRAFT_1848511</name>
</gene>
<evidence type="ECO:0000313" key="3">
    <source>
        <dbReference type="EMBL" id="RPA91023.1"/>
    </source>
</evidence>
<proteinExistence type="predicted"/>
<name>A0A3N4IXW9_9PEZI</name>
<keyword evidence="2" id="KW-1133">Transmembrane helix</keyword>
<keyword evidence="4" id="KW-1185">Reference proteome</keyword>
<sequence length="219" mass="24209">MSLLDTPSLPIVILILIFTLIACWLPRRRLPAPKPAHPQPTPSLKASADMAISDLAYTITTLTARYYYMSACLSVANPRIRGLGPLFSEYTTFHINEGVTRDLVDRMIALLTAAREDLEREAKAVREFWEEWVRTSGGMDGGEVREGVRMLEEWSGRRRGAAAREVVVEAEKYFGVDDGVVVAEELTPEEIIARGVEGATGGEVYDGGRGGSRRRRRGG</sequence>
<feature type="compositionally biased region" description="Gly residues" evidence="1">
    <location>
        <begin position="200"/>
        <end position="210"/>
    </location>
</feature>
<reference evidence="3 4" key="1">
    <citation type="journal article" date="2018" name="Nat. Ecol. Evol.">
        <title>Pezizomycetes genomes reveal the molecular basis of ectomycorrhizal truffle lifestyle.</title>
        <authorList>
            <person name="Murat C."/>
            <person name="Payen T."/>
            <person name="Noel B."/>
            <person name="Kuo A."/>
            <person name="Morin E."/>
            <person name="Chen J."/>
            <person name="Kohler A."/>
            <person name="Krizsan K."/>
            <person name="Balestrini R."/>
            <person name="Da Silva C."/>
            <person name="Montanini B."/>
            <person name="Hainaut M."/>
            <person name="Levati E."/>
            <person name="Barry K.W."/>
            <person name="Belfiori B."/>
            <person name="Cichocki N."/>
            <person name="Clum A."/>
            <person name="Dockter R.B."/>
            <person name="Fauchery L."/>
            <person name="Guy J."/>
            <person name="Iotti M."/>
            <person name="Le Tacon F."/>
            <person name="Lindquist E.A."/>
            <person name="Lipzen A."/>
            <person name="Malagnac F."/>
            <person name="Mello A."/>
            <person name="Molinier V."/>
            <person name="Miyauchi S."/>
            <person name="Poulain J."/>
            <person name="Riccioni C."/>
            <person name="Rubini A."/>
            <person name="Sitrit Y."/>
            <person name="Splivallo R."/>
            <person name="Traeger S."/>
            <person name="Wang M."/>
            <person name="Zifcakova L."/>
            <person name="Wipf D."/>
            <person name="Zambonelli A."/>
            <person name="Paolocci F."/>
            <person name="Nowrousian M."/>
            <person name="Ottonello S."/>
            <person name="Baldrian P."/>
            <person name="Spatafora J.W."/>
            <person name="Henrissat B."/>
            <person name="Nagy L.G."/>
            <person name="Aury J.M."/>
            <person name="Wincker P."/>
            <person name="Grigoriev I.V."/>
            <person name="Bonfante P."/>
            <person name="Martin F.M."/>
        </authorList>
    </citation>
    <scope>NUCLEOTIDE SEQUENCE [LARGE SCALE GENOMIC DNA]</scope>
    <source>
        <strain evidence="3 4">120613-1</strain>
    </source>
</reference>
<dbReference type="OrthoDB" id="5417645at2759"/>
<dbReference type="AlphaFoldDB" id="A0A3N4IXW9"/>
<evidence type="ECO:0000256" key="2">
    <source>
        <dbReference type="SAM" id="Phobius"/>
    </source>
</evidence>
<keyword evidence="2" id="KW-0812">Transmembrane</keyword>
<accession>A0A3N4IXW9</accession>
<evidence type="ECO:0000256" key="1">
    <source>
        <dbReference type="SAM" id="MobiDB-lite"/>
    </source>
</evidence>
<evidence type="ECO:0000313" key="4">
    <source>
        <dbReference type="Proteomes" id="UP000276215"/>
    </source>
</evidence>
<dbReference type="EMBL" id="ML120507">
    <property type="protein sequence ID" value="RPA91023.1"/>
    <property type="molecule type" value="Genomic_DNA"/>
</dbReference>
<organism evidence="3 4">
    <name type="scientific">Choiromyces venosus 120613-1</name>
    <dbReference type="NCBI Taxonomy" id="1336337"/>
    <lineage>
        <taxon>Eukaryota</taxon>
        <taxon>Fungi</taxon>
        <taxon>Dikarya</taxon>
        <taxon>Ascomycota</taxon>
        <taxon>Pezizomycotina</taxon>
        <taxon>Pezizomycetes</taxon>
        <taxon>Pezizales</taxon>
        <taxon>Tuberaceae</taxon>
        <taxon>Choiromyces</taxon>
    </lineage>
</organism>
<dbReference type="Proteomes" id="UP000276215">
    <property type="component" value="Unassembled WGS sequence"/>
</dbReference>
<keyword evidence="2" id="KW-0472">Membrane</keyword>
<protein>
    <submittedName>
        <fullName evidence="3">Uncharacterized protein</fullName>
    </submittedName>
</protein>
<feature type="transmembrane region" description="Helical" evidence="2">
    <location>
        <begin position="6"/>
        <end position="25"/>
    </location>
</feature>
<feature type="region of interest" description="Disordered" evidence="1">
    <location>
        <begin position="200"/>
        <end position="219"/>
    </location>
</feature>